<evidence type="ECO:0000256" key="5">
    <source>
        <dbReference type="ARBA" id="ARBA00023134"/>
    </source>
</evidence>
<keyword evidence="11" id="KW-0670">Pyruvate</keyword>
<feature type="binding site" evidence="8">
    <location>
        <position position="409"/>
    </location>
    <ligand>
        <name>GTP</name>
        <dbReference type="ChEBI" id="CHEBI:37565"/>
    </ligand>
</feature>
<comment type="caution">
    <text evidence="11">The sequence shown here is derived from an EMBL/GenBank/DDBJ whole genome shotgun (WGS) entry which is preliminary data.</text>
</comment>
<dbReference type="PIRSF" id="PIRSF001348">
    <property type="entry name" value="PEP_carboxykinase_GTP"/>
    <property type="match status" value="1"/>
</dbReference>
<feature type="binding site" evidence="8">
    <location>
        <position position="291"/>
    </location>
    <ligand>
        <name>substrate</name>
    </ligand>
</feature>
<keyword evidence="2 8" id="KW-0479">Metal-binding</keyword>
<feature type="binding site" evidence="8">
    <location>
        <position position="269"/>
    </location>
    <ligand>
        <name>Mn(2+)</name>
        <dbReference type="ChEBI" id="CHEBI:29035"/>
    </ligand>
</feature>
<dbReference type="GO" id="GO:0071333">
    <property type="term" value="P:cellular response to glucose stimulus"/>
    <property type="evidence" value="ECO:0007669"/>
    <property type="project" value="TreeGrafter"/>
</dbReference>
<dbReference type="PANTHER" id="PTHR11561:SF0">
    <property type="entry name" value="PHOSPHOENOLPYRUVATE CARBOXYKINASE [GTP]-RELATED"/>
    <property type="match status" value="1"/>
</dbReference>
<dbReference type="InterPro" id="IPR008210">
    <property type="entry name" value="PEP_carboxykinase_N"/>
</dbReference>
<comment type="subunit">
    <text evidence="8">Monomer.</text>
</comment>
<evidence type="ECO:0000313" key="11">
    <source>
        <dbReference type="EMBL" id="MBB5348970.1"/>
    </source>
</evidence>
<proteinExistence type="inferred from homology"/>
<dbReference type="InterPro" id="IPR013035">
    <property type="entry name" value="PEP_carboxykinase_C"/>
</dbReference>
<evidence type="ECO:0000256" key="4">
    <source>
        <dbReference type="ARBA" id="ARBA00022793"/>
    </source>
</evidence>
<evidence type="ECO:0000256" key="7">
    <source>
        <dbReference type="ARBA" id="ARBA00023239"/>
    </source>
</evidence>
<dbReference type="NCBIfam" id="NF003253">
    <property type="entry name" value="PRK04210.1"/>
    <property type="match status" value="1"/>
</dbReference>
<dbReference type="RefSeq" id="WP_183351784.1">
    <property type="nucleotide sequence ID" value="NZ_JACHEO010000017.1"/>
</dbReference>
<dbReference type="GO" id="GO:0030145">
    <property type="term" value="F:manganese ion binding"/>
    <property type="evidence" value="ECO:0007669"/>
    <property type="project" value="UniProtKB-UniRule"/>
</dbReference>
<feature type="domain" description="Phosphoenolpyruvate carboxykinase GTP-utilising N-terminal" evidence="10">
    <location>
        <begin position="51"/>
        <end position="255"/>
    </location>
</feature>
<evidence type="ECO:0000256" key="8">
    <source>
        <dbReference type="HAMAP-Rule" id="MF_00452"/>
    </source>
</evidence>
<keyword evidence="5 8" id="KW-0342">GTP-binding</keyword>
<dbReference type="AlphaFoldDB" id="A0A840V4Z4"/>
<dbReference type="Proteomes" id="UP000539642">
    <property type="component" value="Unassembled WGS sequence"/>
</dbReference>
<organism evidence="11 12">
    <name type="scientific">Desulfoprunum benzoelyticum</name>
    <dbReference type="NCBI Taxonomy" id="1506996"/>
    <lineage>
        <taxon>Bacteria</taxon>
        <taxon>Pseudomonadati</taxon>
        <taxon>Thermodesulfobacteriota</taxon>
        <taxon>Desulfobulbia</taxon>
        <taxon>Desulfobulbales</taxon>
        <taxon>Desulfobulbaceae</taxon>
        <taxon>Desulfoprunum</taxon>
    </lineage>
</organism>
<dbReference type="GO" id="GO:0005829">
    <property type="term" value="C:cytosol"/>
    <property type="evidence" value="ECO:0007669"/>
    <property type="project" value="TreeGrafter"/>
</dbReference>
<protein>
    <recommendedName>
        <fullName evidence="8">Phosphoenolpyruvate carboxykinase [GTP]</fullName>
        <shortName evidence="8">PEP carboxykinase</shortName>
        <shortName evidence="8">PEPCK</shortName>
        <ecNumber evidence="8">4.1.1.32</ecNumber>
    </recommendedName>
    <alternativeName>
        <fullName evidence="8">GTP-dependent phosphoenolpyruvate carboxykinase</fullName>
        <shortName evidence="8">GTP-PEPCK</shortName>
    </alternativeName>
</protein>
<keyword evidence="4 8" id="KW-0210">Decarboxylase</keyword>
<evidence type="ECO:0000256" key="3">
    <source>
        <dbReference type="ARBA" id="ARBA00022741"/>
    </source>
</evidence>
<comment type="catalytic activity">
    <reaction evidence="8">
        <text>oxaloacetate + GTP = phosphoenolpyruvate + GDP + CO2</text>
        <dbReference type="Rhea" id="RHEA:10388"/>
        <dbReference type="ChEBI" id="CHEBI:16452"/>
        <dbReference type="ChEBI" id="CHEBI:16526"/>
        <dbReference type="ChEBI" id="CHEBI:37565"/>
        <dbReference type="ChEBI" id="CHEBI:58189"/>
        <dbReference type="ChEBI" id="CHEBI:58702"/>
        <dbReference type="EC" id="4.1.1.32"/>
    </reaction>
</comment>
<dbReference type="SUPFAM" id="SSF53795">
    <property type="entry name" value="PEP carboxykinase-like"/>
    <property type="match status" value="1"/>
</dbReference>
<feature type="binding site" evidence="8">
    <location>
        <position position="309"/>
    </location>
    <ligand>
        <name>Mn(2+)</name>
        <dbReference type="ChEBI" id="CHEBI:29035"/>
    </ligand>
</feature>
<comment type="cofactor">
    <cofactor evidence="8">
        <name>Mn(2+)</name>
        <dbReference type="ChEBI" id="CHEBI:29035"/>
    </cofactor>
    <text evidence="8">Binds 1 Mn(2+) ion per subunit.</text>
</comment>
<accession>A0A840V4Z4</accession>
<keyword evidence="3 8" id="KW-0547">Nucleotide-binding</keyword>
<dbReference type="InterPro" id="IPR008209">
    <property type="entry name" value="PEP_carboxykinase_GTP"/>
</dbReference>
<dbReference type="Gene3D" id="3.40.449.10">
    <property type="entry name" value="Phosphoenolpyruvate Carboxykinase, domain 1"/>
    <property type="match status" value="1"/>
</dbReference>
<keyword evidence="8" id="KW-0312">Gluconeogenesis</keyword>
<dbReference type="InterPro" id="IPR035078">
    <property type="entry name" value="PEP_carboxykinase_GTP_N"/>
</dbReference>
<dbReference type="EMBL" id="JACHEO010000017">
    <property type="protein sequence ID" value="MBB5348970.1"/>
    <property type="molecule type" value="Genomic_DNA"/>
</dbReference>
<dbReference type="HAMAP" id="MF_00452">
    <property type="entry name" value="PEPCK_GTP"/>
    <property type="match status" value="1"/>
</dbReference>
<feature type="binding site" evidence="8">
    <location>
        <begin position="407"/>
        <end position="409"/>
    </location>
    <ligand>
        <name>substrate</name>
    </ligand>
</feature>
<dbReference type="GO" id="GO:0006107">
    <property type="term" value="P:oxaloacetate metabolic process"/>
    <property type="evidence" value="ECO:0007669"/>
    <property type="project" value="TreeGrafter"/>
</dbReference>
<keyword evidence="8" id="KW-0963">Cytoplasm</keyword>
<dbReference type="InterPro" id="IPR035077">
    <property type="entry name" value="PEP_carboxykinase_GTP_C"/>
</dbReference>
<feature type="binding site" evidence="8">
    <location>
        <position position="106"/>
    </location>
    <ligand>
        <name>substrate</name>
    </ligand>
</feature>
<comment type="pathway">
    <text evidence="8">Carbohydrate biosynthesis; gluconeogenesis.</text>
</comment>
<evidence type="ECO:0000256" key="1">
    <source>
        <dbReference type="ARBA" id="ARBA00005796"/>
    </source>
</evidence>
<comment type="caution">
    <text evidence="8">Lacks conserved residue(s) required for the propagation of feature annotation.</text>
</comment>
<dbReference type="UniPathway" id="UPA00138"/>
<dbReference type="EC" id="4.1.1.32" evidence="8"/>
<dbReference type="GO" id="GO:0033993">
    <property type="term" value="P:response to lipid"/>
    <property type="evidence" value="ECO:0007669"/>
    <property type="project" value="TreeGrafter"/>
</dbReference>
<evidence type="ECO:0000259" key="9">
    <source>
        <dbReference type="Pfam" id="PF00821"/>
    </source>
</evidence>
<evidence type="ECO:0000259" key="10">
    <source>
        <dbReference type="Pfam" id="PF17297"/>
    </source>
</evidence>
<sequence>MLELRKGDDILTTVGAIDSIDAARILLDAKLDQANKNKLAVITNEEALVKIANAISICGPDKVFINTGSEADVQWIRKHALEKGEERPLAKKGHTIHFDLPEDQARLVNQTYYIINEGEKMSSLAKSILRNEALSYVQQYMRNIMNGMVMMVGFYSRGPVGAAAAQPAIEISSSAYVLHSAELLYRNCYADFDAEAVRAGLFYTNLHSEGPNRSEDVPNARIFMDRSWMTTYSTFCTYAGNTLLLKKGNHRFTVDYVTYYKVEDQLAEHMFITGLTGPGGRKTFFAGAAPSGCGKTTTAMVGTDFIGDDLAQFWIADDGTLRAINPEKGIFGIVEDVNREGDPYLMDCLRGDGTEVIWSNVLVDADGVPHWVGHGEEVPKNGSNFMGEWYEGKVDHEGNVVPLSHKNSRCTLLASAIANHATQVAEDPQGAPVKVITYSGRDSDTMPPVWVAKNADEGVVIGASIVSKATATEVGATGVRRQPWANAPFIPGALADYMAAQFQFFNSSKFSEAGKPIMAGLNYFLTHENRQGPGKGLLGEKKDVKVWLGWLERFAHGEVTAITTPIGYLPRYDDLKPLFAGIGKEYPQELYNMQFSLYLDKIIARIDLQRDAYSKEADIPAKLFEIYARQKDELNKLKEKYGSVVPIDALA</sequence>
<feature type="binding site" evidence="8">
    <location>
        <begin position="238"/>
        <end position="240"/>
    </location>
    <ligand>
        <name>substrate</name>
    </ligand>
</feature>
<dbReference type="GO" id="GO:0005525">
    <property type="term" value="F:GTP binding"/>
    <property type="evidence" value="ECO:0007669"/>
    <property type="project" value="UniProtKB-UniRule"/>
</dbReference>
<comment type="function">
    <text evidence="8">Catalyzes the conversion of oxaloacetate (OAA) to phosphoenolpyruvate (PEP), the rate-limiting step in the metabolic pathway that produces glucose from lactate and other precursors derived from the citric acid cycle.</text>
</comment>
<evidence type="ECO:0000256" key="2">
    <source>
        <dbReference type="ARBA" id="ARBA00022723"/>
    </source>
</evidence>
<feature type="domain" description="Phosphoenolpyruvate carboxykinase C-terminal P-loop" evidence="9">
    <location>
        <begin position="266"/>
        <end position="632"/>
    </location>
</feature>
<feature type="binding site" evidence="8">
    <location>
        <position position="247"/>
    </location>
    <ligand>
        <name>Mn(2+)</name>
        <dbReference type="ChEBI" id="CHEBI:29035"/>
    </ligand>
</feature>
<dbReference type="GO" id="GO:0046327">
    <property type="term" value="P:glycerol biosynthetic process from pyruvate"/>
    <property type="evidence" value="ECO:0007669"/>
    <property type="project" value="TreeGrafter"/>
</dbReference>
<keyword evidence="11" id="KW-0808">Transferase</keyword>
<comment type="similarity">
    <text evidence="1 8">Belongs to the phosphoenolpyruvate carboxykinase [GTP] family.</text>
</comment>
<dbReference type="Pfam" id="PF00821">
    <property type="entry name" value="PEPCK_GTP"/>
    <property type="match status" value="1"/>
</dbReference>
<dbReference type="PANTHER" id="PTHR11561">
    <property type="entry name" value="PHOSPHOENOLPYRUVATE CARBOXYKINASE"/>
    <property type="match status" value="1"/>
</dbReference>
<gene>
    <name evidence="8" type="primary">pckG</name>
    <name evidence="11" type="ORF">HNQ81_002711</name>
</gene>
<feature type="active site" evidence="8">
    <location>
        <position position="293"/>
    </location>
</feature>
<keyword evidence="12" id="KW-1185">Reference proteome</keyword>
<reference evidence="11 12" key="1">
    <citation type="submission" date="2020-08" db="EMBL/GenBank/DDBJ databases">
        <title>Genomic Encyclopedia of Type Strains, Phase IV (KMG-IV): sequencing the most valuable type-strain genomes for metagenomic binning, comparative biology and taxonomic classification.</title>
        <authorList>
            <person name="Goeker M."/>
        </authorList>
    </citation>
    <scope>NUCLEOTIDE SEQUENCE [LARGE SCALE GENOMIC DNA]</scope>
    <source>
        <strain evidence="11 12">DSM 28570</strain>
    </source>
</reference>
<dbReference type="SUPFAM" id="SSF68923">
    <property type="entry name" value="PEP carboxykinase N-terminal domain"/>
    <property type="match status" value="1"/>
</dbReference>
<name>A0A840V4Z4_9BACT</name>
<keyword evidence="7 8" id="KW-0456">Lyase</keyword>
<comment type="subcellular location">
    <subcellularLocation>
        <location evidence="8">Cytoplasm</location>
    </subcellularLocation>
</comment>
<evidence type="ECO:0000256" key="6">
    <source>
        <dbReference type="ARBA" id="ARBA00023211"/>
    </source>
</evidence>
<keyword evidence="11" id="KW-0418">Kinase</keyword>
<dbReference type="GO" id="GO:0019543">
    <property type="term" value="P:propionate catabolic process"/>
    <property type="evidence" value="ECO:0007669"/>
    <property type="project" value="TreeGrafter"/>
</dbReference>
<dbReference type="GO" id="GO:0006094">
    <property type="term" value="P:gluconeogenesis"/>
    <property type="evidence" value="ECO:0007669"/>
    <property type="project" value="UniProtKB-UniRule"/>
</dbReference>
<evidence type="ECO:0000313" key="12">
    <source>
        <dbReference type="Proteomes" id="UP000539642"/>
    </source>
</evidence>
<dbReference type="GO" id="GO:0042594">
    <property type="term" value="P:response to starvation"/>
    <property type="evidence" value="ECO:0007669"/>
    <property type="project" value="TreeGrafter"/>
</dbReference>
<dbReference type="GO" id="GO:0016301">
    <property type="term" value="F:kinase activity"/>
    <property type="evidence" value="ECO:0007669"/>
    <property type="project" value="UniProtKB-KW"/>
</dbReference>
<feature type="binding site" evidence="8">
    <location>
        <position position="441"/>
    </location>
    <ligand>
        <name>GTP</name>
        <dbReference type="ChEBI" id="CHEBI:37565"/>
    </ligand>
</feature>
<keyword evidence="6 8" id="KW-0464">Manganese</keyword>
<dbReference type="GO" id="GO:0004613">
    <property type="term" value="F:phosphoenolpyruvate carboxykinase (GTP) activity"/>
    <property type="evidence" value="ECO:0007669"/>
    <property type="project" value="UniProtKB-UniRule"/>
</dbReference>
<dbReference type="Pfam" id="PF17297">
    <property type="entry name" value="PEPCK_N"/>
    <property type="match status" value="1"/>
</dbReference>
<dbReference type="Gene3D" id="3.90.228.20">
    <property type="match status" value="2"/>
</dbReference>